<dbReference type="GO" id="GO:0043657">
    <property type="term" value="C:host cell"/>
    <property type="evidence" value="ECO:0007669"/>
    <property type="project" value="UniProtKB-SubCell"/>
</dbReference>
<keyword evidence="6" id="KW-1185">Reference proteome</keyword>
<dbReference type="EMBL" id="BFAD01000004">
    <property type="protein sequence ID" value="GBE81754.1"/>
    <property type="molecule type" value="Genomic_DNA"/>
</dbReference>
<dbReference type="Pfam" id="PF20147">
    <property type="entry name" value="Crinkler"/>
    <property type="match status" value="1"/>
</dbReference>
<dbReference type="InterPro" id="IPR045379">
    <property type="entry name" value="Crinkler_N"/>
</dbReference>
<feature type="domain" description="Crinkler effector protein N-terminal" evidence="4">
    <location>
        <begin position="12"/>
        <end position="103"/>
    </location>
</feature>
<protein>
    <recommendedName>
        <fullName evidence="4">Crinkler effector protein N-terminal domain-containing protein</fullName>
    </recommendedName>
</protein>
<dbReference type="GeneID" id="38778671"/>
<dbReference type="GO" id="GO:0005576">
    <property type="term" value="C:extracellular region"/>
    <property type="evidence" value="ECO:0007669"/>
    <property type="project" value="UniProtKB-SubCell"/>
</dbReference>
<dbReference type="SUPFAM" id="SSF56112">
    <property type="entry name" value="Protein kinase-like (PK-like)"/>
    <property type="match status" value="1"/>
</dbReference>
<evidence type="ECO:0000256" key="2">
    <source>
        <dbReference type="ARBA" id="ARBA00004613"/>
    </source>
</evidence>
<evidence type="ECO:0000259" key="4">
    <source>
        <dbReference type="Pfam" id="PF20147"/>
    </source>
</evidence>
<reference evidence="5 6" key="1">
    <citation type="journal article" date="2018" name="Sci. Rep.">
        <title>Genome sequence of the cauliflower mushroom Sparassis crispa (Hanabiratake) and its association with beneficial usage.</title>
        <authorList>
            <person name="Kiyama R."/>
            <person name="Furutani Y."/>
            <person name="Kawaguchi K."/>
            <person name="Nakanishi T."/>
        </authorList>
    </citation>
    <scope>NUCLEOTIDE SEQUENCE [LARGE SCALE GENOMIC DNA]</scope>
</reference>
<dbReference type="RefSeq" id="XP_027612667.1">
    <property type="nucleotide sequence ID" value="XM_027756866.1"/>
</dbReference>
<proteinExistence type="predicted"/>
<sequence length="570" mass="64007">MATAQPKVVYRCVESHEPLSILSIELSPEAFVFDLVAAIKEETHCPSEVLRVYKFDQPLAGRPFPDRVREFDPRSKNSLDWTSQLSSYFGGPPNTDNLHIIIVRPSGVYKRSRSSSSDLPLQKRQKRIEELLPQKAPSTLAQPAVFKVEQEKNDLFDFNRPSRPDSIPITLLHLVFGQFVDDSMRLTPAAEDYNFAIALRDVMAQCYENEASRVDAFRRVFKEYYGIVLGQTGEPLSNSITDGNYRVKAFCAVTGQANNEIGSSNADPYLRAGIHYAHFVKSMKATLKGTVLPCLIVYCFGPWLGIAGAAYTGVVRQDVLTPVLPLIWEPRDEIMITSAARIFGALKTAISRLHSYYVVQLPLILSLESKLPGVEYPYPTVYRCLTTAVDISFRYIGVIPHKLIFKGLTSSEEPIIIKFTRRYSKQAHIYCADRGVSPRLRGYEEIPGAWHMVIMDMLDPALYFSLDDARDNLHEHLGLIQSTVEDMICSLHGGGFVHGDLRDANFLVAVGGLIDVKLIDFDWAGPVGEVRYPPNVNRVTVRRPAGVFDGELIEKEHDLTMIGFMFHNKS</sequence>
<dbReference type="STRING" id="139825.A0A401GHS5"/>
<name>A0A401GHS5_9APHY</name>
<comment type="subcellular location">
    <subcellularLocation>
        <location evidence="1">Host cell</location>
    </subcellularLocation>
    <subcellularLocation>
        <location evidence="2">Secreted</location>
    </subcellularLocation>
</comment>
<comment type="caution">
    <text evidence="5">The sequence shown here is derived from an EMBL/GenBank/DDBJ whole genome shotgun (WGS) entry which is preliminary data.</text>
</comment>
<accession>A0A401GHS5</accession>
<dbReference type="Proteomes" id="UP000287166">
    <property type="component" value="Unassembled WGS sequence"/>
</dbReference>
<dbReference type="AlphaFoldDB" id="A0A401GHS5"/>
<dbReference type="InterPro" id="IPR011009">
    <property type="entry name" value="Kinase-like_dom_sf"/>
</dbReference>
<gene>
    <name evidence="5" type="ORF">SCP_0401270</name>
</gene>
<organism evidence="5 6">
    <name type="scientific">Sparassis crispa</name>
    <dbReference type="NCBI Taxonomy" id="139825"/>
    <lineage>
        <taxon>Eukaryota</taxon>
        <taxon>Fungi</taxon>
        <taxon>Dikarya</taxon>
        <taxon>Basidiomycota</taxon>
        <taxon>Agaricomycotina</taxon>
        <taxon>Agaricomycetes</taxon>
        <taxon>Polyporales</taxon>
        <taxon>Sparassidaceae</taxon>
        <taxon>Sparassis</taxon>
    </lineage>
</organism>
<dbReference type="InParanoid" id="A0A401GHS5"/>
<evidence type="ECO:0000313" key="5">
    <source>
        <dbReference type="EMBL" id="GBE81754.1"/>
    </source>
</evidence>
<keyword evidence="3" id="KW-0964">Secreted</keyword>
<evidence type="ECO:0000256" key="3">
    <source>
        <dbReference type="ARBA" id="ARBA00022525"/>
    </source>
</evidence>
<evidence type="ECO:0000313" key="6">
    <source>
        <dbReference type="Proteomes" id="UP000287166"/>
    </source>
</evidence>
<dbReference type="OrthoDB" id="2803426at2759"/>
<evidence type="ECO:0000256" key="1">
    <source>
        <dbReference type="ARBA" id="ARBA00004340"/>
    </source>
</evidence>